<dbReference type="OrthoDB" id="2436667at2759"/>
<evidence type="ECO:0000256" key="1">
    <source>
        <dbReference type="ARBA" id="ARBA00010592"/>
    </source>
</evidence>
<dbReference type="PANTHER" id="PTHR10715">
    <property type="entry name" value="60S RIBOSOMAL PROTEIN L6"/>
    <property type="match status" value="1"/>
</dbReference>
<evidence type="ECO:0000256" key="4">
    <source>
        <dbReference type="SAM" id="MobiDB-lite"/>
    </source>
</evidence>
<dbReference type="CDD" id="cd13156">
    <property type="entry name" value="KOW_RPL6"/>
    <property type="match status" value="1"/>
</dbReference>
<dbReference type="FunFam" id="2.30.30.30:FF:000014">
    <property type="entry name" value="60S ribosomal protein L6"/>
    <property type="match status" value="1"/>
</dbReference>
<keyword evidence="3" id="KW-0687">Ribonucleoprotein</keyword>
<dbReference type="Proteomes" id="UP000503462">
    <property type="component" value="Chromosome 5"/>
</dbReference>
<keyword evidence="2" id="KW-0689">Ribosomal protein</keyword>
<dbReference type="PANTHER" id="PTHR10715:SF0">
    <property type="entry name" value="LARGE RIBOSOMAL SUBUNIT PROTEIN EL6"/>
    <property type="match status" value="1"/>
</dbReference>
<sequence>MKSSLEKCLGITHFRGRQAKPSANYHQADTHPRLQFCGHLVTMSSQAPQTKKFQKGERTVPHASEKASKYYPAEDVAIPKQVRKTIRPYKPRSSLKPGAVLILLAGRFRGKRVVLLNVLPEGVLLVTGPFKVNGVPLRRVNARYVIATSTVVPINGLDKSIVEKVSDEKYFARDKKADKKNSEEAFFKQGEKPEKKEVNKTRAEDQKSVDKALLAAIKKEPFLSSYLASNFSLRTGDRPHEMVF</sequence>
<organism evidence="5 6">
    <name type="scientific">Peltaster fructicola</name>
    <dbReference type="NCBI Taxonomy" id="286661"/>
    <lineage>
        <taxon>Eukaryota</taxon>
        <taxon>Fungi</taxon>
        <taxon>Dikarya</taxon>
        <taxon>Ascomycota</taxon>
        <taxon>Pezizomycotina</taxon>
        <taxon>Dothideomycetes</taxon>
        <taxon>Dothideomycetes incertae sedis</taxon>
        <taxon>Peltaster</taxon>
    </lineage>
</organism>
<keyword evidence="6" id="KW-1185">Reference proteome</keyword>
<dbReference type="InterPro" id="IPR008991">
    <property type="entry name" value="Translation_prot_SH3-like_sf"/>
</dbReference>
<dbReference type="Gene3D" id="2.30.30.30">
    <property type="match status" value="1"/>
</dbReference>
<dbReference type="EMBL" id="CP051143">
    <property type="protein sequence ID" value="QIX01742.1"/>
    <property type="molecule type" value="Genomic_DNA"/>
</dbReference>
<dbReference type="InterPro" id="IPR041997">
    <property type="entry name" value="Ribosomal_eL6_KOW"/>
</dbReference>
<dbReference type="GO" id="GO:0002181">
    <property type="term" value="P:cytoplasmic translation"/>
    <property type="evidence" value="ECO:0007669"/>
    <property type="project" value="TreeGrafter"/>
</dbReference>
<dbReference type="Pfam" id="PF01159">
    <property type="entry name" value="Ribosomal_L6e"/>
    <property type="match status" value="1"/>
</dbReference>
<dbReference type="GO" id="GO:0000027">
    <property type="term" value="P:ribosomal large subunit assembly"/>
    <property type="evidence" value="ECO:0007669"/>
    <property type="project" value="TreeGrafter"/>
</dbReference>
<feature type="region of interest" description="Disordered" evidence="4">
    <location>
        <begin position="188"/>
        <end position="207"/>
    </location>
</feature>
<evidence type="ECO:0000256" key="3">
    <source>
        <dbReference type="ARBA" id="ARBA00023274"/>
    </source>
</evidence>
<dbReference type="SUPFAM" id="SSF50104">
    <property type="entry name" value="Translation proteins SH3-like domain"/>
    <property type="match status" value="1"/>
</dbReference>
<name>A0A6H0Y3Z0_9PEZI</name>
<dbReference type="GO" id="GO:0003735">
    <property type="term" value="F:structural constituent of ribosome"/>
    <property type="evidence" value="ECO:0007669"/>
    <property type="project" value="InterPro"/>
</dbReference>
<evidence type="ECO:0008006" key="7">
    <source>
        <dbReference type="Google" id="ProtNLM"/>
    </source>
</evidence>
<dbReference type="GO" id="GO:0022625">
    <property type="term" value="C:cytosolic large ribosomal subunit"/>
    <property type="evidence" value="ECO:0007669"/>
    <property type="project" value="TreeGrafter"/>
</dbReference>
<dbReference type="InterPro" id="IPR014722">
    <property type="entry name" value="Rib_uL2_dom2"/>
</dbReference>
<evidence type="ECO:0000313" key="5">
    <source>
        <dbReference type="EMBL" id="QIX01742.1"/>
    </source>
</evidence>
<comment type="similarity">
    <text evidence="1">Belongs to the eukaryotic ribosomal protein eL6 family.</text>
</comment>
<reference evidence="5 6" key="1">
    <citation type="journal article" date="2016" name="Sci. Rep.">
        <title>Peltaster fructicola genome reveals evolution from an invasive phytopathogen to an ectophytic parasite.</title>
        <authorList>
            <person name="Xu C."/>
            <person name="Chen H."/>
            <person name="Gleason M.L."/>
            <person name="Xu J.R."/>
            <person name="Liu H."/>
            <person name="Zhang R."/>
            <person name="Sun G."/>
        </authorList>
    </citation>
    <scope>NUCLEOTIDE SEQUENCE [LARGE SCALE GENOMIC DNA]</scope>
    <source>
        <strain evidence="5 6">LNHT1506</strain>
    </source>
</reference>
<dbReference type="InterPro" id="IPR000915">
    <property type="entry name" value="60S_ribosomal_eL6"/>
</dbReference>
<dbReference type="AlphaFoldDB" id="A0A6H0Y3Z0"/>
<protein>
    <recommendedName>
        <fullName evidence="7">60S ribosomal protein L6</fullName>
    </recommendedName>
</protein>
<gene>
    <name evidence="5" type="ORF">AMS68_007259</name>
</gene>
<accession>A0A6H0Y3Z0</accession>
<evidence type="ECO:0000256" key="2">
    <source>
        <dbReference type="ARBA" id="ARBA00022980"/>
    </source>
</evidence>
<proteinExistence type="inferred from homology"/>
<dbReference type="GO" id="GO:0003723">
    <property type="term" value="F:RNA binding"/>
    <property type="evidence" value="ECO:0007669"/>
    <property type="project" value="TreeGrafter"/>
</dbReference>
<evidence type="ECO:0000313" key="6">
    <source>
        <dbReference type="Proteomes" id="UP000503462"/>
    </source>
</evidence>